<comment type="caution">
    <text evidence="5">The sequence shown here is derived from an EMBL/GenBank/DDBJ whole genome shotgun (WGS) entry which is preliminary data.</text>
</comment>
<dbReference type="Proteomes" id="UP001501588">
    <property type="component" value="Unassembled WGS sequence"/>
</dbReference>
<reference evidence="6" key="1">
    <citation type="journal article" date="2019" name="Int. J. Syst. Evol. Microbiol.">
        <title>The Global Catalogue of Microorganisms (GCM) 10K type strain sequencing project: providing services to taxonomists for standard genome sequencing and annotation.</title>
        <authorList>
            <consortium name="The Broad Institute Genomics Platform"/>
            <consortium name="The Broad Institute Genome Sequencing Center for Infectious Disease"/>
            <person name="Wu L."/>
            <person name="Ma J."/>
        </authorList>
    </citation>
    <scope>NUCLEOTIDE SEQUENCE [LARGE SCALE GENOMIC DNA]</scope>
    <source>
        <strain evidence="6">JCM 9933</strain>
    </source>
</reference>
<dbReference type="EMBL" id="BAAAFZ010000050">
    <property type="protein sequence ID" value="GAA0591130.1"/>
    <property type="molecule type" value="Genomic_DNA"/>
</dbReference>
<organism evidence="5 6">
    <name type="scientific">Craurococcus roseus</name>
    <dbReference type="NCBI Taxonomy" id="77585"/>
    <lineage>
        <taxon>Bacteria</taxon>
        <taxon>Pseudomonadati</taxon>
        <taxon>Pseudomonadota</taxon>
        <taxon>Alphaproteobacteria</taxon>
        <taxon>Acetobacterales</taxon>
        <taxon>Acetobacteraceae</taxon>
        <taxon>Craurococcus</taxon>
    </lineage>
</organism>
<gene>
    <name evidence="5" type="ORF">GCM10009416_31960</name>
</gene>
<dbReference type="Pfam" id="PF03480">
    <property type="entry name" value="DctP"/>
    <property type="match status" value="1"/>
</dbReference>
<protein>
    <submittedName>
        <fullName evidence="5">TRAP transporter substrate-binding protein</fullName>
    </submittedName>
</protein>
<dbReference type="CDD" id="cd13602">
    <property type="entry name" value="PBP2_TRAP_BpDctp6_7"/>
    <property type="match status" value="1"/>
</dbReference>
<dbReference type="NCBIfam" id="NF037995">
    <property type="entry name" value="TRAP_S1"/>
    <property type="match status" value="1"/>
</dbReference>
<feature type="chain" id="PRO_5045669513" evidence="4">
    <location>
        <begin position="38"/>
        <end position="368"/>
    </location>
</feature>
<accession>A0ABP3QLA9</accession>
<evidence type="ECO:0000256" key="1">
    <source>
        <dbReference type="ARBA" id="ARBA00009023"/>
    </source>
</evidence>
<proteinExistence type="inferred from homology"/>
<evidence type="ECO:0000313" key="5">
    <source>
        <dbReference type="EMBL" id="GAA0591130.1"/>
    </source>
</evidence>
<evidence type="ECO:0000256" key="4">
    <source>
        <dbReference type="SAM" id="SignalP"/>
    </source>
</evidence>
<comment type="similarity">
    <text evidence="1">Belongs to the bacterial solute-binding protein 7 family.</text>
</comment>
<evidence type="ECO:0000256" key="2">
    <source>
        <dbReference type="ARBA" id="ARBA00022448"/>
    </source>
</evidence>
<dbReference type="Gene3D" id="3.40.190.170">
    <property type="entry name" value="Bacterial extracellular solute-binding protein, family 7"/>
    <property type="match status" value="1"/>
</dbReference>
<keyword evidence="3 4" id="KW-0732">Signal</keyword>
<name>A0ABP3QLA9_9PROT</name>
<keyword evidence="6" id="KW-1185">Reference proteome</keyword>
<dbReference type="InterPro" id="IPR038404">
    <property type="entry name" value="TRAP_DctP_sf"/>
</dbReference>
<evidence type="ECO:0000313" key="6">
    <source>
        <dbReference type="Proteomes" id="UP001501588"/>
    </source>
</evidence>
<feature type="signal peptide" evidence="4">
    <location>
        <begin position="1"/>
        <end position="37"/>
    </location>
</feature>
<dbReference type="PANTHER" id="PTHR33376">
    <property type="match status" value="1"/>
</dbReference>
<dbReference type="InterPro" id="IPR018389">
    <property type="entry name" value="DctP_fam"/>
</dbReference>
<keyword evidence="2" id="KW-0813">Transport</keyword>
<evidence type="ECO:0000256" key="3">
    <source>
        <dbReference type="ARBA" id="ARBA00022729"/>
    </source>
</evidence>
<sequence>MTCPISPFRTRSRAFFAAGPLLALGAALLFAPPPAVAAGDSQPPSIRLRVAGGLADLRQYVRHEQPFWSRRVPELTGGRVKVEIAPFDRSGIRGQEMLQLMRLGVVPFGNVLLSLAAADDPELNGIDLPVLNPDVASLRRTAALWRPGLKALLRDRYAVELLAVYTYPAQVVFCRRPFSGLSDLAGRRVRTSSVGQSELVSALGAAPVVIPFAETLGAMRSGVVECAITAAMSGNAIGLHELTSHLSRLAVGWGVSVFAVNRTTWLALPEDVRTSLGEGLRQLEDEIWRSAEVETENGLACNAGSDDCVDGRRGRMTIVEERDQDEALRAQLLRDVVLPSWVRRCGAGCAETWNRHIAPALGLWAKER</sequence>
<dbReference type="PANTHER" id="PTHR33376:SF7">
    <property type="entry name" value="C4-DICARBOXYLATE-BINDING PROTEIN DCTB"/>
    <property type="match status" value="1"/>
</dbReference>